<proteinExistence type="predicted"/>
<dbReference type="EMBL" id="JAAZCD010000087">
    <property type="protein sequence ID" value="NLD31376.1"/>
    <property type="molecule type" value="Genomic_DNA"/>
</dbReference>
<protein>
    <recommendedName>
        <fullName evidence="3">HeH/LEM domain-containing protein</fullName>
    </recommendedName>
</protein>
<dbReference type="AlphaFoldDB" id="A0A847D3N0"/>
<gene>
    <name evidence="1" type="ORF">GX662_03845</name>
</gene>
<accession>A0A847D3N0</accession>
<name>A0A847D3N0_9LACT</name>
<organism evidence="1 2">
    <name type="scientific">Trichococcus flocculiformis</name>
    <dbReference type="NCBI Taxonomy" id="82803"/>
    <lineage>
        <taxon>Bacteria</taxon>
        <taxon>Bacillati</taxon>
        <taxon>Bacillota</taxon>
        <taxon>Bacilli</taxon>
        <taxon>Lactobacillales</taxon>
        <taxon>Carnobacteriaceae</taxon>
        <taxon>Trichococcus</taxon>
    </lineage>
</organism>
<dbReference type="Gene3D" id="1.10.720.30">
    <property type="entry name" value="SAP domain"/>
    <property type="match status" value="1"/>
</dbReference>
<evidence type="ECO:0008006" key="3">
    <source>
        <dbReference type="Google" id="ProtNLM"/>
    </source>
</evidence>
<evidence type="ECO:0000313" key="2">
    <source>
        <dbReference type="Proteomes" id="UP000589373"/>
    </source>
</evidence>
<evidence type="ECO:0000313" key="1">
    <source>
        <dbReference type="EMBL" id="NLD31376.1"/>
    </source>
</evidence>
<dbReference type="Proteomes" id="UP000589373">
    <property type="component" value="Unassembled WGS sequence"/>
</dbReference>
<dbReference type="InterPro" id="IPR036361">
    <property type="entry name" value="SAP_dom_sf"/>
</dbReference>
<comment type="caution">
    <text evidence="1">The sequence shown here is derived from an EMBL/GenBank/DDBJ whole genome shotgun (WGS) entry which is preliminary data.</text>
</comment>
<reference evidence="1 2" key="1">
    <citation type="journal article" date="2020" name="Biotechnol. Biofuels">
        <title>New insights from the biogas microbiome by comprehensive genome-resolved metagenomics of nearly 1600 species originating from multiple anaerobic digesters.</title>
        <authorList>
            <person name="Campanaro S."/>
            <person name="Treu L."/>
            <person name="Rodriguez-R L.M."/>
            <person name="Kovalovszki A."/>
            <person name="Ziels R.M."/>
            <person name="Maus I."/>
            <person name="Zhu X."/>
            <person name="Kougias P.G."/>
            <person name="Basile A."/>
            <person name="Luo G."/>
            <person name="Schluter A."/>
            <person name="Konstantinidis K.T."/>
            <person name="Angelidaki I."/>
        </authorList>
    </citation>
    <scope>NUCLEOTIDE SEQUENCE [LARGE SCALE GENOMIC DNA]</scope>
    <source>
        <strain evidence="1">AS07pgkLD_105</strain>
    </source>
</reference>
<dbReference type="RefSeq" id="WP_276644856.1">
    <property type="nucleotide sequence ID" value="NZ_JAAZCD010000087.1"/>
</dbReference>
<sequence>MVKYISRKTGAIIETECQLLGDWVKFEDRANDEEKVSSDVPDKVTDTPDVKQIVEVIVEEIDDNADVKQIVEVIVEEIDDNADGIDGITVKEIKQELDAFGIKYDPRMKKQELYELMLNGK</sequence>